<dbReference type="InterPro" id="IPR027417">
    <property type="entry name" value="P-loop_NTPase"/>
</dbReference>
<dbReference type="Proteomes" id="UP000008922">
    <property type="component" value="Chromosome"/>
</dbReference>
<dbReference type="EMBL" id="AP012029">
    <property type="protein sequence ID" value="BAJ65021.1"/>
    <property type="molecule type" value="Genomic_DNA"/>
</dbReference>
<reference evidence="1 2" key="1">
    <citation type="submission" date="2010-12" db="EMBL/GenBank/DDBJ databases">
        <title>Whole genome sequence of Anaerolinea thermophila UNI-1.</title>
        <authorList>
            <person name="Narita-Yamada S."/>
            <person name="Kishi E."/>
            <person name="Watanabe Y."/>
            <person name="Takasaki K."/>
            <person name="Ankai A."/>
            <person name="Oguchi A."/>
            <person name="Fukui S."/>
            <person name="Takahashi M."/>
            <person name="Yashiro I."/>
            <person name="Hosoyama A."/>
            <person name="Sekiguchi Y."/>
            <person name="Hanada S."/>
            <person name="Fujita N."/>
        </authorList>
    </citation>
    <scope>NUCLEOTIDE SEQUENCE [LARGE SCALE GENOMIC DNA]</scope>
    <source>
        <strain evidence="2">DSM 14523 / JCM 11388 / NBRC 100420 / UNI-1</strain>
    </source>
</reference>
<organism evidence="1 2">
    <name type="scientific">Anaerolinea thermophila (strain DSM 14523 / JCM 11388 / NBRC 100420 / UNI-1)</name>
    <dbReference type="NCBI Taxonomy" id="926569"/>
    <lineage>
        <taxon>Bacteria</taxon>
        <taxon>Bacillati</taxon>
        <taxon>Chloroflexota</taxon>
        <taxon>Anaerolineae</taxon>
        <taxon>Anaerolineales</taxon>
        <taxon>Anaerolineaceae</taxon>
        <taxon>Anaerolinea</taxon>
    </lineage>
</organism>
<dbReference type="KEGG" id="atm:ANT_29950"/>
<gene>
    <name evidence="1" type="ordered locus">ANT_29950</name>
</gene>
<dbReference type="HOGENOM" id="CLU_637204_0_0_0"/>
<accession>E8N274</accession>
<dbReference type="eggNOG" id="ENOG5033WIA">
    <property type="taxonomic scope" value="Bacteria"/>
</dbReference>
<dbReference type="InParanoid" id="E8N274"/>
<dbReference type="SUPFAM" id="SSF52540">
    <property type="entry name" value="P-loop containing nucleoside triphosphate hydrolases"/>
    <property type="match status" value="1"/>
</dbReference>
<keyword evidence="2" id="KW-1185">Reference proteome</keyword>
<proteinExistence type="predicted"/>
<sequence length="430" mass="50352">MEVMIARIRRKEFGNGGEVMTENKETSLPGNGNVMEYQPDYFVDRKGELDLVRNMLTGHEKAGSRVILVEGERGMGKTWLALHLHRTVLTKSERVKSLLVLMVPPSWAKSSEREYCVPSLENADLKQTLQELLRWMAEGLGVQLPHEPALEEISDRILRHVEGDEFTRYWLLLDSVYECRWEFVELLENVFLMRFMALPNAYLWASGRGRPYPWKIPETSRAVVSSLALFNEDSLRDQLNKFMRVAEKELENRVKWVAELGKGIPLLSQTLVQTQTKEEGLKKAVALLLEVIPESRREHLRRVLERLSVLDGFREEEMAYLLEKDGQKVPLDEVRRIRDELLRVSLVRWEKSKFVMDQPLQEILQEYMKACNPEEWERLNQCMIDYYEDLRDKPAFKNYQKYLDEKILFYREAMGKEQKSNPTSAVHSPS</sequence>
<evidence type="ECO:0008006" key="3">
    <source>
        <dbReference type="Google" id="ProtNLM"/>
    </source>
</evidence>
<name>E8N274_ANATU</name>
<protein>
    <recommendedName>
        <fullName evidence="3">Orc1-like AAA ATPase domain-containing protein</fullName>
    </recommendedName>
</protein>
<dbReference type="Gene3D" id="3.40.50.300">
    <property type="entry name" value="P-loop containing nucleotide triphosphate hydrolases"/>
    <property type="match status" value="1"/>
</dbReference>
<dbReference type="STRING" id="926569.ANT_29950"/>
<dbReference type="AlphaFoldDB" id="E8N274"/>
<evidence type="ECO:0000313" key="2">
    <source>
        <dbReference type="Proteomes" id="UP000008922"/>
    </source>
</evidence>
<evidence type="ECO:0000313" key="1">
    <source>
        <dbReference type="EMBL" id="BAJ65021.1"/>
    </source>
</evidence>